<dbReference type="EMBL" id="BIXZ01000002">
    <property type="protein sequence ID" value="GCF13959.1"/>
    <property type="molecule type" value="Genomic_DNA"/>
</dbReference>
<keyword evidence="1" id="KW-0812">Transmembrane</keyword>
<organism evidence="2 3">
    <name type="scientific">Haloarcula mannanilytica</name>
    <dbReference type="NCBI Taxonomy" id="2509225"/>
    <lineage>
        <taxon>Archaea</taxon>
        <taxon>Methanobacteriati</taxon>
        <taxon>Methanobacteriota</taxon>
        <taxon>Stenosarchaea group</taxon>
        <taxon>Halobacteria</taxon>
        <taxon>Halobacteriales</taxon>
        <taxon>Haloarculaceae</taxon>
        <taxon>Haloarcula</taxon>
    </lineage>
</organism>
<keyword evidence="1" id="KW-0472">Membrane</keyword>
<name>A0A4C2EP89_9EURY</name>
<sequence length="131" mass="13895">MRWLAETAFFIGCDTTAMPSLRRPDGGDLLAPLTIAGIYVYHAHVLGNPLSVFEGTFMLALSVLVLAAILVEGLLASPAYPLIGGGLIALFYLVRFSQRQDIGSALGVCAGAVFGSYGLYQWITSSAEPKL</sequence>
<feature type="transmembrane region" description="Helical" evidence="1">
    <location>
        <begin position="106"/>
        <end position="123"/>
    </location>
</feature>
<dbReference type="Proteomes" id="UP000304382">
    <property type="component" value="Unassembled WGS sequence"/>
</dbReference>
<protein>
    <submittedName>
        <fullName evidence="2">Uncharacterized protein</fullName>
    </submittedName>
</protein>
<feature type="transmembrane region" description="Helical" evidence="1">
    <location>
        <begin position="77"/>
        <end position="94"/>
    </location>
</feature>
<accession>A0A4C2EP89</accession>
<proteinExistence type="predicted"/>
<feature type="transmembrane region" description="Helical" evidence="1">
    <location>
        <begin position="52"/>
        <end position="71"/>
    </location>
</feature>
<keyword evidence="1" id="KW-1133">Transmembrane helix</keyword>
<evidence type="ECO:0000256" key="1">
    <source>
        <dbReference type="SAM" id="Phobius"/>
    </source>
</evidence>
<reference evidence="2 3" key="1">
    <citation type="submission" date="2019-02" db="EMBL/GenBank/DDBJ databases">
        <title>Haloarcula mannanilyticum sp. nov., a mannan degrading haloarchaeon isolated from commercial salt.</title>
        <authorList>
            <person name="Enomoto S."/>
            <person name="Shimane Y."/>
            <person name="Kamekura M."/>
            <person name="Ito T."/>
            <person name="Moriya O."/>
            <person name="Ihara K."/>
            <person name="Takahashi-Ando N."/>
            <person name="Fukushima Y."/>
            <person name="Yoshida Y."/>
            <person name="Usama R."/>
            <person name="Takai K."/>
            <person name="Minegishi H."/>
        </authorList>
    </citation>
    <scope>NUCLEOTIDE SEQUENCE [LARGE SCALE GENOMIC DNA]</scope>
    <source>
        <strain evidence="2 3">MD130-1</strain>
    </source>
</reference>
<gene>
    <name evidence="2" type="ORF">Harman_18940</name>
</gene>
<keyword evidence="3" id="KW-1185">Reference proteome</keyword>
<evidence type="ECO:0000313" key="2">
    <source>
        <dbReference type="EMBL" id="GCF13959.1"/>
    </source>
</evidence>
<dbReference type="AlphaFoldDB" id="A0A4C2EP89"/>
<comment type="caution">
    <text evidence="2">The sequence shown here is derived from an EMBL/GenBank/DDBJ whole genome shotgun (WGS) entry which is preliminary data.</text>
</comment>
<evidence type="ECO:0000313" key="3">
    <source>
        <dbReference type="Proteomes" id="UP000304382"/>
    </source>
</evidence>